<dbReference type="AlphaFoldDB" id="X1MKI3"/>
<accession>X1MKI3</accession>
<reference evidence="1" key="1">
    <citation type="journal article" date="2014" name="Front. Microbiol.">
        <title>High frequency of phylogenetically diverse reductive dehalogenase-homologous genes in deep subseafloor sedimentary metagenomes.</title>
        <authorList>
            <person name="Kawai M."/>
            <person name="Futagami T."/>
            <person name="Toyoda A."/>
            <person name="Takaki Y."/>
            <person name="Nishi S."/>
            <person name="Hori S."/>
            <person name="Arai W."/>
            <person name="Tsubouchi T."/>
            <person name="Morono Y."/>
            <person name="Uchiyama I."/>
            <person name="Ito T."/>
            <person name="Fujiyama A."/>
            <person name="Inagaki F."/>
            <person name="Takami H."/>
        </authorList>
    </citation>
    <scope>NUCLEOTIDE SEQUENCE</scope>
    <source>
        <strain evidence="1">Expedition CK06-06</strain>
    </source>
</reference>
<comment type="caution">
    <text evidence="1">The sequence shown here is derived from an EMBL/GenBank/DDBJ whole genome shotgun (WGS) entry which is preliminary data.</text>
</comment>
<organism evidence="1">
    <name type="scientific">marine sediment metagenome</name>
    <dbReference type="NCBI Taxonomy" id="412755"/>
    <lineage>
        <taxon>unclassified sequences</taxon>
        <taxon>metagenomes</taxon>
        <taxon>ecological metagenomes</taxon>
    </lineage>
</organism>
<evidence type="ECO:0000313" key="1">
    <source>
        <dbReference type="EMBL" id="GAI06879.1"/>
    </source>
</evidence>
<proteinExistence type="predicted"/>
<name>X1MKI3_9ZZZZ</name>
<gene>
    <name evidence="1" type="ORF">S06H3_17393</name>
</gene>
<protein>
    <submittedName>
        <fullName evidence="1">Uncharacterized protein</fullName>
    </submittedName>
</protein>
<dbReference type="EMBL" id="BARV01008687">
    <property type="protein sequence ID" value="GAI06879.1"/>
    <property type="molecule type" value="Genomic_DNA"/>
</dbReference>
<sequence length="100" mass="11783">FRVLIKDTKFFDCLVRYFHTSGFHAVYESLENTERIRILIGISISKLTYDLLTKTNPNPQQSMQFSHAETKQEYSGLVEKEMEDSEDKWEVEEGVVKFIE</sequence>
<feature type="non-terminal residue" evidence="1">
    <location>
        <position position="1"/>
    </location>
</feature>